<sequence>MKACLMKRSSHIAYGMAMVDMVVMVKVGTRSFLVRLKENPAPVTIDSVNNFLGLKPKPKNLNLNLKPQMGKVNSSSLFDGNEFSPDDGC</sequence>
<gene>
    <name evidence="1" type="ORF">EZV62_012011</name>
</gene>
<name>A0A5C7I799_9ROSI</name>
<evidence type="ECO:0000313" key="1">
    <source>
        <dbReference type="EMBL" id="TXG65017.1"/>
    </source>
</evidence>
<keyword evidence="2" id="KW-1185">Reference proteome</keyword>
<proteinExistence type="predicted"/>
<accession>A0A5C7I799</accession>
<dbReference type="Proteomes" id="UP000323000">
    <property type="component" value="Chromosome 4"/>
</dbReference>
<organism evidence="1 2">
    <name type="scientific">Acer yangbiense</name>
    <dbReference type="NCBI Taxonomy" id="1000413"/>
    <lineage>
        <taxon>Eukaryota</taxon>
        <taxon>Viridiplantae</taxon>
        <taxon>Streptophyta</taxon>
        <taxon>Embryophyta</taxon>
        <taxon>Tracheophyta</taxon>
        <taxon>Spermatophyta</taxon>
        <taxon>Magnoliopsida</taxon>
        <taxon>eudicotyledons</taxon>
        <taxon>Gunneridae</taxon>
        <taxon>Pentapetalae</taxon>
        <taxon>rosids</taxon>
        <taxon>malvids</taxon>
        <taxon>Sapindales</taxon>
        <taxon>Sapindaceae</taxon>
        <taxon>Hippocastanoideae</taxon>
        <taxon>Acereae</taxon>
        <taxon>Acer</taxon>
    </lineage>
</organism>
<reference evidence="2" key="1">
    <citation type="journal article" date="2019" name="Gigascience">
        <title>De novo genome assembly of the endangered Acer yangbiense, a plant species with extremely small populations endemic to Yunnan Province, China.</title>
        <authorList>
            <person name="Yang J."/>
            <person name="Wariss H.M."/>
            <person name="Tao L."/>
            <person name="Zhang R."/>
            <person name="Yun Q."/>
            <person name="Hollingsworth P."/>
            <person name="Dao Z."/>
            <person name="Luo G."/>
            <person name="Guo H."/>
            <person name="Ma Y."/>
            <person name="Sun W."/>
        </authorList>
    </citation>
    <scope>NUCLEOTIDE SEQUENCE [LARGE SCALE GENOMIC DNA]</scope>
    <source>
        <strain evidence="2">cv. Malutang</strain>
    </source>
</reference>
<evidence type="ECO:0000313" key="2">
    <source>
        <dbReference type="Proteomes" id="UP000323000"/>
    </source>
</evidence>
<comment type="caution">
    <text evidence="1">The sequence shown here is derived from an EMBL/GenBank/DDBJ whole genome shotgun (WGS) entry which is preliminary data.</text>
</comment>
<dbReference type="EMBL" id="VAHF01000004">
    <property type="protein sequence ID" value="TXG65017.1"/>
    <property type="molecule type" value="Genomic_DNA"/>
</dbReference>
<protein>
    <submittedName>
        <fullName evidence="1">Uncharacterized protein</fullName>
    </submittedName>
</protein>
<dbReference type="AlphaFoldDB" id="A0A5C7I799"/>